<dbReference type="PANTHER" id="PTHR37813">
    <property type="entry name" value="FELS-2 PROPHAGE PROTEIN"/>
    <property type="match status" value="1"/>
</dbReference>
<evidence type="ECO:0000259" key="4">
    <source>
        <dbReference type="Pfam" id="PF10145"/>
    </source>
</evidence>
<dbReference type="InterPro" id="IPR010090">
    <property type="entry name" value="Phage_tape_meas"/>
</dbReference>
<keyword evidence="2" id="KW-1188">Viral release from host cell</keyword>
<feature type="domain" description="Phage tail tape measure protein" evidence="4">
    <location>
        <begin position="77"/>
        <end position="290"/>
    </location>
</feature>
<dbReference type="Pfam" id="PF10145">
    <property type="entry name" value="PhageMin_Tail"/>
    <property type="match status" value="1"/>
</dbReference>
<proteinExistence type="predicted"/>
<evidence type="ECO:0000256" key="3">
    <source>
        <dbReference type="SAM" id="Phobius"/>
    </source>
</evidence>
<reference evidence="5 6" key="1">
    <citation type="submission" date="2019-01" db="EMBL/GenBank/DDBJ databases">
        <authorList>
            <person name="Layton S.R."/>
            <person name="Mercado N.B."/>
            <person name="Kim T."/>
            <person name="Hughes L.E."/>
            <person name="Garlena R.A."/>
            <person name="Russell D.A."/>
            <person name="Pope W.H."/>
            <person name="Jacobs-Sera D."/>
            <person name="Hatfull G.F."/>
        </authorList>
    </citation>
    <scope>NUCLEOTIDE SEQUENCE [LARGE SCALE GENOMIC DNA]</scope>
</reference>
<protein>
    <submittedName>
        <fullName evidence="5">Tape measure protein</fullName>
    </submittedName>
</protein>
<keyword evidence="6" id="KW-1185">Reference proteome</keyword>
<keyword evidence="3" id="KW-0812">Transmembrane</keyword>
<keyword evidence="3" id="KW-1133">Transmembrane helix</keyword>
<keyword evidence="1" id="KW-1245">Viral tail assembly</keyword>
<dbReference type="PANTHER" id="PTHR37813:SF1">
    <property type="entry name" value="FELS-2 PROPHAGE PROTEIN"/>
    <property type="match status" value="1"/>
</dbReference>
<feature type="transmembrane region" description="Helical" evidence="3">
    <location>
        <begin position="385"/>
        <end position="405"/>
    </location>
</feature>
<evidence type="ECO:0000313" key="6">
    <source>
        <dbReference type="Proteomes" id="UP000289178"/>
    </source>
</evidence>
<organism evidence="5 6">
    <name type="scientific">Streptomyces phage Sebastisaurus</name>
    <dbReference type="NCBI Taxonomy" id="2510572"/>
    <lineage>
        <taxon>Viruses</taxon>
        <taxon>Duplodnaviria</taxon>
        <taxon>Heunggongvirae</taxon>
        <taxon>Uroviricota</taxon>
        <taxon>Caudoviricetes</taxon>
        <taxon>Colingsworthviridae</taxon>
        <taxon>Sebastisaurusvirus</taxon>
        <taxon>Sebastisaurusvirus sebastisaurus</taxon>
    </lineage>
</organism>
<accession>A0A411B3S6</accession>
<name>A0A411B3S6_9CAUD</name>
<evidence type="ECO:0000256" key="2">
    <source>
        <dbReference type="ARBA" id="ARBA00022612"/>
    </source>
</evidence>
<evidence type="ECO:0000313" key="5">
    <source>
        <dbReference type="EMBL" id="QAX95000.1"/>
    </source>
</evidence>
<dbReference type="GO" id="GO:0098003">
    <property type="term" value="P:viral tail assembly"/>
    <property type="evidence" value="ECO:0007669"/>
    <property type="project" value="UniProtKB-KW"/>
</dbReference>
<feature type="transmembrane region" description="Helical" evidence="3">
    <location>
        <begin position="412"/>
        <end position="434"/>
    </location>
</feature>
<keyword evidence="3" id="KW-0472">Membrane</keyword>
<feature type="transmembrane region" description="Helical" evidence="3">
    <location>
        <begin position="440"/>
        <end position="464"/>
    </location>
</feature>
<evidence type="ECO:0000256" key="1">
    <source>
        <dbReference type="ARBA" id="ARBA00022465"/>
    </source>
</evidence>
<dbReference type="EMBL" id="MK450433">
    <property type="protein sequence ID" value="QAX95000.1"/>
    <property type="molecule type" value="Genomic_DNA"/>
</dbReference>
<gene>
    <name evidence="5" type="primary">12</name>
    <name evidence="5" type="ORF">SEA_SEBASTISAURUS_12</name>
</gene>
<feature type="transmembrane region" description="Helical" evidence="3">
    <location>
        <begin position="476"/>
        <end position="501"/>
    </location>
</feature>
<dbReference type="Proteomes" id="UP000289178">
    <property type="component" value="Segment"/>
</dbReference>
<sequence>MADPIRITLIGDAEELSQTLDEAGQEVSRFGEVASGLALAAGGAIAAGIGMGIAEALEQGANNDLLAAQLGATPAEAKKLGEAAGAVYSAGYGESVADANEALKSLWQQGLVPAGATADEMANISKQAMDVASVLGDEVGPTSNAVGQMLKTGLAKNATEAFDILVKGTQEGANKSEDLLDTFNEYGVQFKGIGLDGKTAMGLLSQGLKGGARDADLVADSLKEFGLIVRAGGDDVNAAYKAIGLNGKEMTKAVAEGGPAAKAALDQTLDGLRNVKDPAERSALAVKLFGTQAEDLQDALLALDPSKAVADLGKVDGAAKSAGDTMHDNAATKLKAFSRGLQQDLVDFLGGTVVPAVQAFADKLSWVGTAIQTTASFISQHSTTFGIIAGLITTLILPALISWLVQQGITAAGVVTGWVTTATASVTSAATQVAASWSTIGGWIAAAARAVVSGAVIVGQWVLMGAQSLIQAARMAAAWLIAMGPIALIIAAIVALALIIWQNWDQIKQWTLDAFQWVWDWVKKIFGWLKDLFLNFTGPGLIIKHWDKIVGATKTAFTTVKNFAKNALDAVINFVTGLPGRILSAGRSILNAGKSIGGYVIDGIKNGLSKLGGFASSLASAVGRAAKGAINGVIDLLNWAIPNKLGWGKLSIDLPDSPIPKIRAMGGPASGVVRVGERGPEEVYLPNGSRVVPNHSLSGGGGVVVNVRTNADPFAIGREVAWALRTSPA</sequence>